<keyword evidence="2" id="KW-0328">Glycosyltransferase</keyword>
<proteinExistence type="predicted"/>
<dbReference type="GO" id="GO:0016760">
    <property type="term" value="F:cellulose synthase (UDP-forming) activity"/>
    <property type="evidence" value="ECO:0007669"/>
    <property type="project" value="InterPro"/>
</dbReference>
<dbReference type="PANTHER" id="PTHR13301">
    <property type="entry name" value="X-BOX TRANSCRIPTION FACTOR-RELATED"/>
    <property type="match status" value="1"/>
</dbReference>
<dbReference type="EMBL" id="BTGU01015273">
    <property type="protein sequence ID" value="GMN71616.1"/>
    <property type="molecule type" value="Genomic_DNA"/>
</dbReference>
<keyword evidence="6 8" id="KW-0472">Membrane</keyword>
<evidence type="ECO:0000256" key="1">
    <source>
        <dbReference type="ARBA" id="ARBA00004308"/>
    </source>
</evidence>
<reference evidence="10" key="1">
    <citation type="submission" date="2023-07" db="EMBL/GenBank/DDBJ databases">
        <title>draft genome sequence of fig (Ficus carica).</title>
        <authorList>
            <person name="Takahashi T."/>
            <person name="Nishimura K."/>
        </authorList>
    </citation>
    <scope>NUCLEOTIDE SEQUENCE</scope>
</reference>
<feature type="transmembrane region" description="Helical" evidence="8">
    <location>
        <begin position="215"/>
        <end position="233"/>
    </location>
</feature>
<feature type="transmembrane region" description="Helical" evidence="8">
    <location>
        <begin position="311"/>
        <end position="337"/>
    </location>
</feature>
<feature type="transmembrane region" description="Helical" evidence="8">
    <location>
        <begin position="358"/>
        <end position="380"/>
    </location>
</feature>
<feature type="transmembrane region" description="Helical" evidence="8">
    <location>
        <begin position="392"/>
        <end position="410"/>
    </location>
</feature>
<evidence type="ECO:0000313" key="10">
    <source>
        <dbReference type="EMBL" id="GMN71616.1"/>
    </source>
</evidence>
<gene>
    <name evidence="9" type="ORF">TIFTF001_054618</name>
    <name evidence="10" type="ORF">TIFTF001_054620</name>
</gene>
<evidence type="ECO:0008006" key="12">
    <source>
        <dbReference type="Google" id="ProtNLM"/>
    </source>
</evidence>
<keyword evidence="5 8" id="KW-1133">Transmembrane helix</keyword>
<protein>
    <recommendedName>
        <fullName evidence="12">Cellulose synthase-like protein E6</fullName>
    </recommendedName>
</protein>
<evidence type="ECO:0000256" key="4">
    <source>
        <dbReference type="ARBA" id="ARBA00022692"/>
    </source>
</evidence>
<feature type="transmembrane region" description="Helical" evidence="8">
    <location>
        <begin position="254"/>
        <end position="276"/>
    </location>
</feature>
<name>A0AA88JGQ9_FICCA</name>
<evidence type="ECO:0000256" key="3">
    <source>
        <dbReference type="ARBA" id="ARBA00022679"/>
    </source>
</evidence>
<evidence type="ECO:0000256" key="5">
    <source>
        <dbReference type="ARBA" id="ARBA00022989"/>
    </source>
</evidence>
<organism evidence="10 11">
    <name type="scientific">Ficus carica</name>
    <name type="common">Common fig</name>
    <dbReference type="NCBI Taxonomy" id="3494"/>
    <lineage>
        <taxon>Eukaryota</taxon>
        <taxon>Viridiplantae</taxon>
        <taxon>Streptophyta</taxon>
        <taxon>Embryophyta</taxon>
        <taxon>Tracheophyta</taxon>
        <taxon>Spermatophyta</taxon>
        <taxon>Magnoliopsida</taxon>
        <taxon>eudicotyledons</taxon>
        <taxon>Gunneridae</taxon>
        <taxon>Pentapetalae</taxon>
        <taxon>rosids</taxon>
        <taxon>fabids</taxon>
        <taxon>Rosales</taxon>
        <taxon>Moraceae</taxon>
        <taxon>Ficeae</taxon>
        <taxon>Ficus</taxon>
    </lineage>
</organism>
<evidence type="ECO:0000256" key="8">
    <source>
        <dbReference type="SAM" id="Phobius"/>
    </source>
</evidence>
<evidence type="ECO:0000256" key="2">
    <source>
        <dbReference type="ARBA" id="ARBA00022676"/>
    </source>
</evidence>
<dbReference type="GO" id="GO:0071555">
    <property type="term" value="P:cell wall organization"/>
    <property type="evidence" value="ECO:0007669"/>
    <property type="project" value="UniProtKB-KW"/>
</dbReference>
<keyword evidence="3" id="KW-0808">Transferase</keyword>
<dbReference type="Pfam" id="PF03552">
    <property type="entry name" value="Cellulose_synt"/>
    <property type="match status" value="1"/>
</dbReference>
<dbReference type="GO" id="GO:0012505">
    <property type="term" value="C:endomembrane system"/>
    <property type="evidence" value="ECO:0007669"/>
    <property type="project" value="UniProtKB-SubCell"/>
</dbReference>
<dbReference type="EMBL" id="BTGU01015271">
    <property type="protein sequence ID" value="GMN71604.1"/>
    <property type="molecule type" value="Genomic_DNA"/>
</dbReference>
<dbReference type="InterPro" id="IPR005150">
    <property type="entry name" value="Cellulose_synth"/>
</dbReference>
<evidence type="ECO:0000313" key="9">
    <source>
        <dbReference type="EMBL" id="GMN71604.1"/>
    </source>
</evidence>
<evidence type="ECO:0000256" key="6">
    <source>
        <dbReference type="ARBA" id="ARBA00023136"/>
    </source>
</evidence>
<accession>A0AA88JGQ9</accession>
<evidence type="ECO:0000313" key="11">
    <source>
        <dbReference type="Proteomes" id="UP001187192"/>
    </source>
</evidence>
<evidence type="ECO:0000256" key="7">
    <source>
        <dbReference type="ARBA" id="ARBA00023316"/>
    </source>
</evidence>
<comment type="caution">
    <text evidence="10">The sequence shown here is derived from an EMBL/GenBank/DDBJ whole genome shotgun (WGS) entry which is preliminary data.</text>
</comment>
<dbReference type="Proteomes" id="UP001187192">
    <property type="component" value="Unassembled WGS sequence"/>
</dbReference>
<keyword evidence="4 8" id="KW-0812">Transmembrane</keyword>
<dbReference type="GO" id="GO:0030244">
    <property type="term" value="P:cellulose biosynthetic process"/>
    <property type="evidence" value="ECO:0007669"/>
    <property type="project" value="InterPro"/>
</dbReference>
<keyword evidence="11" id="KW-1185">Reference proteome</keyword>
<comment type="subcellular location">
    <subcellularLocation>
        <location evidence="1">Endomembrane system</location>
    </subcellularLocation>
</comment>
<dbReference type="GO" id="GO:0016020">
    <property type="term" value="C:membrane"/>
    <property type="evidence" value="ECO:0007669"/>
    <property type="project" value="InterPro"/>
</dbReference>
<dbReference type="AlphaFoldDB" id="A0AA88JGQ9"/>
<sequence>MVVLMVVIKVELRGIDANGGACYIGTGCFHRRESLLGKKYREATKVDWSNNRHTKTEESIDVLEETSKPLASCDYEENTQWGKEVPLSLSLSLSLDNHIIFYSIRLQQVANYGTVHYMGYTRKIRTILCRVAMGLMYGCPVEDILTGLVIHCRGWRSVCFSPQRKGFLGAAPTTLLQTLVQHKRWTDGDLQIFLSRYCPLLLGYKKIPLRHQLSYLPYLLWAANCLPLLYYAIAPSLCLLRGISLFPQAKCHKLIMVILFQQMSNLWAVPFIYVFVGNRVYSLVELLSCGGTFQEWLNDQRMWLFKRATSYFFAFFENILKLVGFTKSAFALTAKVADDDVSKRYEQELIEFGTTSPMFTILTTLAVLNAIGFCWGLKMLILGEPSLVLNPFALQAILCGLWVFINLPIYQAIFLRTDKGKMPASVTCQSIMFALVACSIALY</sequence>
<keyword evidence="7" id="KW-0961">Cell wall biogenesis/degradation</keyword>